<dbReference type="Proteomes" id="UP000537130">
    <property type="component" value="Unassembled WGS sequence"/>
</dbReference>
<dbReference type="PROSITE" id="PS51462">
    <property type="entry name" value="NUDIX"/>
    <property type="match status" value="1"/>
</dbReference>
<dbReference type="GO" id="GO:0016787">
    <property type="term" value="F:hydrolase activity"/>
    <property type="evidence" value="ECO:0007669"/>
    <property type="project" value="UniProtKB-KW"/>
</dbReference>
<comment type="cofactor">
    <cofactor evidence="1">
        <name>Mg(2+)</name>
        <dbReference type="ChEBI" id="CHEBI:18420"/>
    </cofactor>
</comment>
<dbReference type="Gene3D" id="3.90.79.10">
    <property type="entry name" value="Nucleoside Triphosphate Pyrophosphohydrolase"/>
    <property type="match status" value="1"/>
</dbReference>
<protein>
    <submittedName>
        <fullName evidence="5">ADP-ribose pyrophosphatase YjhB (NUDIX family)</fullName>
    </submittedName>
</protein>
<keyword evidence="2" id="KW-0378">Hydrolase</keyword>
<evidence type="ECO:0000313" key="5">
    <source>
        <dbReference type="EMBL" id="MBB3048744.1"/>
    </source>
</evidence>
<keyword evidence="6" id="KW-1185">Reference proteome</keyword>
<evidence type="ECO:0000256" key="1">
    <source>
        <dbReference type="ARBA" id="ARBA00001946"/>
    </source>
</evidence>
<dbReference type="Pfam" id="PF00293">
    <property type="entry name" value="NUDIX"/>
    <property type="match status" value="1"/>
</dbReference>
<dbReference type="EMBL" id="JACHWY010000003">
    <property type="protein sequence ID" value="MBB3048744.1"/>
    <property type="molecule type" value="Genomic_DNA"/>
</dbReference>
<evidence type="ECO:0000259" key="4">
    <source>
        <dbReference type="PROSITE" id="PS51462"/>
    </source>
</evidence>
<comment type="caution">
    <text evidence="5">The sequence shown here is derived from an EMBL/GenBank/DDBJ whole genome shotgun (WGS) entry which is preliminary data.</text>
</comment>
<evidence type="ECO:0000256" key="3">
    <source>
        <dbReference type="ARBA" id="ARBA00022842"/>
    </source>
</evidence>
<accession>A0A7W4W7A6</accession>
<reference evidence="5 6" key="1">
    <citation type="submission" date="2020-08" db="EMBL/GenBank/DDBJ databases">
        <title>Genomic Encyclopedia of Type Strains, Phase III (KMG-III): the genomes of soil and plant-associated and newly described type strains.</title>
        <authorList>
            <person name="Whitman W."/>
        </authorList>
    </citation>
    <scope>NUCLEOTIDE SEQUENCE [LARGE SCALE GENOMIC DNA]</scope>
    <source>
        <strain evidence="5 6">CECT 8654</strain>
    </source>
</reference>
<dbReference type="RefSeq" id="WP_183411510.1">
    <property type="nucleotide sequence ID" value="NZ_JACHWY010000003.1"/>
</dbReference>
<sequence>MKFCPECGIALTETSFQGRGEAVLCGNGHLSYAPGPKILVAAFVNCGDKLLWMKRGNQPRAGHWAIPAGFMESGETLREAVARELWEETCIRLPAEAFTPYMIGSISFISEVYIGLRATVDSEDCACGEEAMDVGFFLEDDIDWDEVAYPSANAAVKTAYREARDKHFGVYHGNFTGQSDQFDLVWQPEP</sequence>
<feature type="domain" description="Nudix hydrolase" evidence="4">
    <location>
        <begin position="33"/>
        <end position="160"/>
    </location>
</feature>
<dbReference type="PANTHER" id="PTHR43222">
    <property type="entry name" value="NUDIX HYDROLASE 23"/>
    <property type="match status" value="1"/>
</dbReference>
<dbReference type="InterPro" id="IPR020476">
    <property type="entry name" value="Nudix_hydrolase"/>
</dbReference>
<organism evidence="5 6">
    <name type="scientific">Litorivivens lipolytica</name>
    <dbReference type="NCBI Taxonomy" id="1524264"/>
    <lineage>
        <taxon>Bacteria</taxon>
        <taxon>Pseudomonadati</taxon>
        <taxon>Pseudomonadota</taxon>
        <taxon>Gammaproteobacteria</taxon>
        <taxon>Litorivivens</taxon>
    </lineage>
</organism>
<keyword evidence="3" id="KW-0460">Magnesium</keyword>
<dbReference type="SUPFAM" id="SSF55811">
    <property type="entry name" value="Nudix"/>
    <property type="match status" value="1"/>
</dbReference>
<proteinExistence type="predicted"/>
<dbReference type="InterPro" id="IPR000086">
    <property type="entry name" value="NUDIX_hydrolase_dom"/>
</dbReference>
<dbReference type="AlphaFoldDB" id="A0A7W4W7A6"/>
<evidence type="ECO:0000313" key="6">
    <source>
        <dbReference type="Proteomes" id="UP000537130"/>
    </source>
</evidence>
<dbReference type="InterPro" id="IPR015797">
    <property type="entry name" value="NUDIX_hydrolase-like_dom_sf"/>
</dbReference>
<name>A0A7W4W7A6_9GAMM</name>
<dbReference type="PANTHER" id="PTHR43222:SF2">
    <property type="entry name" value="NUDIX HYDROLASE 23, CHLOROPLASTIC"/>
    <property type="match status" value="1"/>
</dbReference>
<gene>
    <name evidence="5" type="ORF">FHR99_003018</name>
</gene>
<dbReference type="PRINTS" id="PR00502">
    <property type="entry name" value="NUDIXFAMILY"/>
</dbReference>
<evidence type="ECO:0000256" key="2">
    <source>
        <dbReference type="ARBA" id="ARBA00022801"/>
    </source>
</evidence>